<organism evidence="1 2">
    <name type="scientific">Halobacillus salinarum</name>
    <dbReference type="NCBI Taxonomy" id="2932257"/>
    <lineage>
        <taxon>Bacteria</taxon>
        <taxon>Bacillati</taxon>
        <taxon>Bacillota</taxon>
        <taxon>Bacilli</taxon>
        <taxon>Bacillales</taxon>
        <taxon>Bacillaceae</taxon>
        <taxon>Halobacillus</taxon>
    </lineage>
</organism>
<dbReference type="Proteomes" id="UP000831787">
    <property type="component" value="Chromosome"/>
</dbReference>
<keyword evidence="2" id="KW-1185">Reference proteome</keyword>
<reference evidence="1 2" key="1">
    <citation type="submission" date="2022-04" db="EMBL/GenBank/DDBJ databases">
        <title>Halobacillus sp. isolated from saltern.</title>
        <authorList>
            <person name="Won M."/>
            <person name="Lee C.-M."/>
            <person name="Woen H.-Y."/>
            <person name="Kwon S.-W."/>
        </authorList>
    </citation>
    <scope>NUCLEOTIDE SEQUENCE [LARGE SCALE GENOMIC DNA]</scope>
    <source>
        <strain evidence="1 2">SSBR10-3</strain>
    </source>
</reference>
<evidence type="ECO:0000313" key="1">
    <source>
        <dbReference type="EMBL" id="UOQ42662.1"/>
    </source>
</evidence>
<dbReference type="EMBL" id="CP095073">
    <property type="protein sequence ID" value="UOQ42662.1"/>
    <property type="molecule type" value="Genomic_DNA"/>
</dbReference>
<dbReference type="RefSeq" id="WP_244707953.1">
    <property type="nucleotide sequence ID" value="NZ_CP095073.1"/>
</dbReference>
<accession>A0ABY4EGU2</accession>
<dbReference type="InterPro" id="IPR025013">
    <property type="entry name" value="DUF3907"/>
</dbReference>
<protein>
    <submittedName>
        <fullName evidence="1">YpuI family protein</fullName>
    </submittedName>
</protein>
<name>A0ABY4EGU2_9BACI</name>
<proteinExistence type="predicted"/>
<sequence length="159" mass="18626">MNDPDVKTQTAEVYTFLDDVSTELNSYLDRHSLADLLGEVGCQDPEYYRVVLKALRRLAVLSEEAKDSLYRLIEAPAFKKKSAERTLYRIYHKCIHEFFSPKEDPWYENSRAVYVGKSSLTYHDVPPESIQKLLVSLEERFHTIREELEYYGNDDLHLS</sequence>
<evidence type="ECO:0000313" key="2">
    <source>
        <dbReference type="Proteomes" id="UP000831787"/>
    </source>
</evidence>
<gene>
    <name evidence="1" type="ORF">MUN89_11815</name>
</gene>
<dbReference type="Pfam" id="PF13047">
    <property type="entry name" value="DUF3907"/>
    <property type="match status" value="1"/>
</dbReference>